<dbReference type="InterPro" id="IPR013785">
    <property type="entry name" value="Aldolase_TIM"/>
</dbReference>
<keyword evidence="3" id="KW-1185">Reference proteome</keyword>
<dbReference type="PANTHER" id="PTHR48413">
    <property type="match status" value="1"/>
</dbReference>
<protein>
    <submittedName>
        <fullName evidence="2">Phosphosulfolactate synthase</fullName>
    </submittedName>
</protein>
<dbReference type="Gene3D" id="3.20.20.70">
    <property type="entry name" value="Aldolase class I"/>
    <property type="match status" value="1"/>
</dbReference>
<reference evidence="2 3" key="1">
    <citation type="submission" date="2019-10" db="EMBL/GenBank/DDBJ databases">
        <title>Gracilibacillus sp. nov. isolated from rice seeds.</title>
        <authorList>
            <person name="He S."/>
        </authorList>
    </citation>
    <scope>NUCLEOTIDE SEQUENCE [LARGE SCALE GENOMIC DNA]</scope>
    <source>
        <strain evidence="2 3">TD8</strain>
    </source>
</reference>
<dbReference type="Pfam" id="PF02679">
    <property type="entry name" value="ComA"/>
    <property type="match status" value="1"/>
</dbReference>
<dbReference type="Proteomes" id="UP000480246">
    <property type="component" value="Unassembled WGS sequence"/>
</dbReference>
<dbReference type="OrthoDB" id="7809088at2"/>
<accession>A0A7C8GVG1</accession>
<name>A0A7C8GVG1_9BACI</name>
<evidence type="ECO:0000313" key="3">
    <source>
        <dbReference type="Proteomes" id="UP000480246"/>
    </source>
</evidence>
<evidence type="ECO:0000313" key="2">
    <source>
        <dbReference type="EMBL" id="KAB8138295.1"/>
    </source>
</evidence>
<dbReference type="AlphaFoldDB" id="A0A7C8GVG1"/>
<comment type="similarity">
    <text evidence="1">Belongs to the phosphosulfolactate synthase family.</text>
</comment>
<dbReference type="PANTHER" id="PTHR48413:SF1">
    <property type="entry name" value="PROTEIN HEAT-STRESS-ASSOCIATED 32"/>
    <property type="match status" value="1"/>
</dbReference>
<dbReference type="EMBL" id="WEID01000020">
    <property type="protein sequence ID" value="KAB8138295.1"/>
    <property type="molecule type" value="Genomic_DNA"/>
</dbReference>
<gene>
    <name evidence="2" type="ORF">F9U64_05540</name>
</gene>
<organism evidence="2 3">
    <name type="scientific">Gracilibacillus oryzae</name>
    <dbReference type="NCBI Taxonomy" id="1672701"/>
    <lineage>
        <taxon>Bacteria</taxon>
        <taxon>Bacillati</taxon>
        <taxon>Bacillota</taxon>
        <taxon>Bacilli</taxon>
        <taxon>Bacillales</taxon>
        <taxon>Bacillaceae</taxon>
        <taxon>Gracilibacillus</taxon>
    </lineage>
</organism>
<evidence type="ECO:0000256" key="1">
    <source>
        <dbReference type="ARBA" id="ARBA00010424"/>
    </source>
</evidence>
<dbReference type="SUPFAM" id="SSF102110">
    <property type="entry name" value="(2r)-phospho-3-sulfolactate synthase ComA"/>
    <property type="match status" value="1"/>
</dbReference>
<dbReference type="InterPro" id="IPR036112">
    <property type="entry name" value="ComA_synth_sf"/>
</dbReference>
<comment type="caution">
    <text evidence="2">The sequence shown here is derived from an EMBL/GenBank/DDBJ whole genome shotgun (WGS) entry which is preliminary data.</text>
</comment>
<sequence length="253" mass="28758">MLETGLILPVREEKPRNNGLTILIDNGTPLNLFKDTINSSNQYIDLVKFGWGTSLVTRFLPQKVNWLREQEIDFFFGGTLFEKFLSQDKVEQYYDFCMDMECRYVEISNGTLTIPNKEKAMYIKYFSGGFTVLSEVGNKDVSKANQSDSSEWLENIQEDLEAGAFKVITEARESGTSGICKKDGEIRMDIFELIKASEIPFDKLIFEAPNKQMQSFFIEQVGTNVNLANIALSDVISLETLRLGLRSDTFNLS</sequence>
<dbReference type="InterPro" id="IPR003830">
    <property type="entry name" value="ComA_synth"/>
</dbReference>
<dbReference type="RefSeq" id="WP_153402016.1">
    <property type="nucleotide sequence ID" value="NZ_ML762426.1"/>
</dbReference>
<proteinExistence type="inferred from homology"/>